<dbReference type="CDD" id="cd03057">
    <property type="entry name" value="GST_N_Beta"/>
    <property type="match status" value="1"/>
</dbReference>
<dbReference type="GO" id="GO:0004364">
    <property type="term" value="F:glutathione transferase activity"/>
    <property type="evidence" value="ECO:0007669"/>
    <property type="project" value="UniProtKB-EC"/>
</dbReference>
<dbReference type="Gene3D" id="3.40.30.10">
    <property type="entry name" value="Glutaredoxin"/>
    <property type="match status" value="1"/>
</dbReference>
<dbReference type="RefSeq" id="WP_184154301.1">
    <property type="nucleotide sequence ID" value="NZ_JACHFM010000005.1"/>
</dbReference>
<evidence type="ECO:0000259" key="2">
    <source>
        <dbReference type="PROSITE" id="PS50405"/>
    </source>
</evidence>
<dbReference type="CDD" id="cd03188">
    <property type="entry name" value="GST_C_Beta"/>
    <property type="match status" value="1"/>
</dbReference>
<feature type="domain" description="GST N-terminal" evidence="1">
    <location>
        <begin position="1"/>
        <end position="76"/>
    </location>
</feature>
<dbReference type="SFLD" id="SFLDS00019">
    <property type="entry name" value="Glutathione_Transferase_(cytos"/>
    <property type="match status" value="1"/>
</dbReference>
<protein>
    <submittedName>
        <fullName evidence="3">Glutathione S-transferase</fullName>
        <ecNumber evidence="3">2.5.1.18</ecNumber>
    </submittedName>
</protein>
<dbReference type="Pfam" id="PF13417">
    <property type="entry name" value="GST_N_3"/>
    <property type="match status" value="1"/>
</dbReference>
<dbReference type="PROSITE" id="PS50404">
    <property type="entry name" value="GST_NTER"/>
    <property type="match status" value="1"/>
</dbReference>
<gene>
    <name evidence="3" type="ORF">HNP73_004049</name>
</gene>
<proteinExistence type="predicted"/>
<organism evidence="3 4">
    <name type="scientific">Amaricoccus macauensis</name>
    <dbReference type="NCBI Taxonomy" id="57001"/>
    <lineage>
        <taxon>Bacteria</taxon>
        <taxon>Pseudomonadati</taxon>
        <taxon>Pseudomonadota</taxon>
        <taxon>Alphaproteobacteria</taxon>
        <taxon>Rhodobacterales</taxon>
        <taxon>Paracoccaceae</taxon>
        <taxon>Amaricoccus</taxon>
    </lineage>
</organism>
<dbReference type="EC" id="2.5.1.18" evidence="3"/>
<sequence length="216" mass="23592">MTTLYYKNGTCALGPHVVLEWIGAPYEAVPVMIGSELLRELNPAGAVPVLKEDDGWILTQAGAILHYLASKHPEARLGGGEGLRGAAELDRWSSFLTGDLHPAFFPVFGPARYTTDPTDEARGNVVEAALTLVRRKLDLFEAHMAGRQWILDGASEDGRSVVDAYALPMLRWARAKLPERLERWPALDGLANRLEADPAVKRVLAVQQASVETQVA</sequence>
<dbReference type="Pfam" id="PF00043">
    <property type="entry name" value="GST_C"/>
    <property type="match status" value="1"/>
</dbReference>
<dbReference type="InterPro" id="IPR036282">
    <property type="entry name" value="Glutathione-S-Trfase_C_sf"/>
</dbReference>
<name>A0A840STV0_9RHOB</name>
<evidence type="ECO:0000259" key="1">
    <source>
        <dbReference type="PROSITE" id="PS50404"/>
    </source>
</evidence>
<dbReference type="PANTHER" id="PTHR44051:SF8">
    <property type="entry name" value="GLUTATHIONE S-TRANSFERASE GSTA"/>
    <property type="match status" value="1"/>
</dbReference>
<evidence type="ECO:0000313" key="4">
    <source>
        <dbReference type="Proteomes" id="UP000549457"/>
    </source>
</evidence>
<dbReference type="PROSITE" id="PS50405">
    <property type="entry name" value="GST_CTER"/>
    <property type="match status" value="1"/>
</dbReference>
<dbReference type="InterPro" id="IPR040079">
    <property type="entry name" value="Glutathione_S-Trfase"/>
</dbReference>
<keyword evidence="3" id="KW-0808">Transferase</keyword>
<dbReference type="SUPFAM" id="SSF52833">
    <property type="entry name" value="Thioredoxin-like"/>
    <property type="match status" value="1"/>
</dbReference>
<dbReference type="Proteomes" id="UP000549457">
    <property type="component" value="Unassembled WGS sequence"/>
</dbReference>
<dbReference type="SFLD" id="SFLDG00358">
    <property type="entry name" value="Main_(cytGST)"/>
    <property type="match status" value="1"/>
</dbReference>
<dbReference type="EMBL" id="JACHFM010000005">
    <property type="protein sequence ID" value="MBB5224088.1"/>
    <property type="molecule type" value="Genomic_DNA"/>
</dbReference>
<keyword evidence="4" id="KW-1185">Reference proteome</keyword>
<comment type="caution">
    <text evidence="3">The sequence shown here is derived from an EMBL/GenBank/DDBJ whole genome shotgun (WGS) entry which is preliminary data.</text>
</comment>
<dbReference type="SUPFAM" id="SSF47616">
    <property type="entry name" value="GST C-terminal domain-like"/>
    <property type="match status" value="1"/>
</dbReference>
<dbReference type="InterPro" id="IPR004045">
    <property type="entry name" value="Glutathione_S-Trfase_N"/>
</dbReference>
<feature type="domain" description="GST C-terminal" evidence="2">
    <location>
        <begin position="82"/>
        <end position="216"/>
    </location>
</feature>
<dbReference type="InterPro" id="IPR004046">
    <property type="entry name" value="GST_C"/>
</dbReference>
<accession>A0A840STV0</accession>
<dbReference type="InterPro" id="IPR010987">
    <property type="entry name" value="Glutathione-S-Trfase_C-like"/>
</dbReference>
<evidence type="ECO:0000313" key="3">
    <source>
        <dbReference type="EMBL" id="MBB5224088.1"/>
    </source>
</evidence>
<dbReference type="AlphaFoldDB" id="A0A840STV0"/>
<reference evidence="3 4" key="1">
    <citation type="submission" date="2020-08" db="EMBL/GenBank/DDBJ databases">
        <title>Genomic Encyclopedia of Type Strains, Phase IV (KMG-IV): sequencing the most valuable type-strain genomes for metagenomic binning, comparative biology and taxonomic classification.</title>
        <authorList>
            <person name="Goeker M."/>
        </authorList>
    </citation>
    <scope>NUCLEOTIDE SEQUENCE [LARGE SCALE GENOMIC DNA]</scope>
    <source>
        <strain evidence="3 4">DSM 101730</strain>
    </source>
</reference>
<dbReference type="PANTHER" id="PTHR44051">
    <property type="entry name" value="GLUTATHIONE S-TRANSFERASE-RELATED"/>
    <property type="match status" value="1"/>
</dbReference>
<dbReference type="InterPro" id="IPR036249">
    <property type="entry name" value="Thioredoxin-like_sf"/>
</dbReference>
<dbReference type="Gene3D" id="1.20.1050.10">
    <property type="match status" value="1"/>
</dbReference>
<dbReference type="SFLD" id="SFLDG01150">
    <property type="entry name" value="Main.1:_Beta-like"/>
    <property type="match status" value="1"/>
</dbReference>